<dbReference type="PIRSF" id="PIRSF006444">
    <property type="entry name" value="PaaK"/>
    <property type="match status" value="1"/>
</dbReference>
<dbReference type="InterPro" id="IPR042099">
    <property type="entry name" value="ANL_N_sf"/>
</dbReference>
<comment type="function">
    <text evidence="9">Catalyzes the activation of phenylacetic acid (PA) to phenylacetyl-CoA (PA-CoA).</text>
</comment>
<evidence type="ECO:0000256" key="2">
    <source>
        <dbReference type="ARBA" id="ARBA00022598"/>
    </source>
</evidence>
<dbReference type="CDD" id="cd05913">
    <property type="entry name" value="PaaK"/>
    <property type="match status" value="1"/>
</dbReference>
<dbReference type="PANTHER" id="PTHR43439">
    <property type="entry name" value="PHENYLACETATE-COENZYME A LIGASE"/>
    <property type="match status" value="1"/>
</dbReference>
<proteinExistence type="inferred from homology"/>
<dbReference type="InterPro" id="IPR011880">
    <property type="entry name" value="PA_CoA_ligase"/>
</dbReference>
<dbReference type="PATRIC" id="fig|270498.16.peg.1401"/>
<accession>A0A0M2NLV7</accession>
<dbReference type="SUPFAM" id="SSF56801">
    <property type="entry name" value="Acetyl-CoA synthetase-like"/>
    <property type="match status" value="1"/>
</dbReference>
<reference evidence="12 13" key="1">
    <citation type="submission" date="2015-04" db="EMBL/GenBank/DDBJ databases">
        <title>Draft genome sequence of bacteremic isolate Catabacter hongkongensis type strain HKU16T.</title>
        <authorList>
            <person name="Lau S.K."/>
            <person name="Teng J.L."/>
            <person name="Huang Y."/>
            <person name="Curreem S.O."/>
            <person name="Tsui S.K."/>
            <person name="Woo P.C."/>
        </authorList>
    </citation>
    <scope>NUCLEOTIDE SEQUENCE [LARGE SCALE GENOMIC DNA]</scope>
    <source>
        <strain evidence="12 13">HKU16</strain>
    </source>
</reference>
<evidence type="ECO:0000256" key="1">
    <source>
        <dbReference type="ARBA" id="ARBA00011245"/>
    </source>
</evidence>
<protein>
    <recommendedName>
        <fullName evidence="7 9">Phenylacetate-coenzyme A ligase</fullName>
        <ecNumber evidence="6 9">6.2.1.30</ecNumber>
    </recommendedName>
    <alternativeName>
        <fullName evidence="8 9">Phenylacetyl-CoA ligase</fullName>
    </alternativeName>
</protein>
<evidence type="ECO:0000256" key="9">
    <source>
        <dbReference type="PIRNR" id="PIRNR006444"/>
    </source>
</evidence>
<dbReference type="FunFam" id="3.40.50.12780:FF:000016">
    <property type="entry name" value="Phenylacetate-coenzyme A ligase"/>
    <property type="match status" value="1"/>
</dbReference>
<dbReference type="GO" id="GO:0000166">
    <property type="term" value="F:nucleotide binding"/>
    <property type="evidence" value="ECO:0007669"/>
    <property type="project" value="UniProtKB-KW"/>
</dbReference>
<evidence type="ECO:0000259" key="11">
    <source>
        <dbReference type="Pfam" id="PF14535"/>
    </source>
</evidence>
<dbReference type="STRING" id="270498.CHK_1282"/>
<dbReference type="GO" id="GO:0010124">
    <property type="term" value="P:phenylacetate catabolic process"/>
    <property type="evidence" value="ECO:0007669"/>
    <property type="project" value="UniProtKB-UniRule"/>
</dbReference>
<dbReference type="Gene3D" id="3.30.300.30">
    <property type="match status" value="1"/>
</dbReference>
<dbReference type="InterPro" id="IPR028154">
    <property type="entry name" value="AMP-dep_Lig_C"/>
</dbReference>
<comment type="pathway">
    <text evidence="4 9">Aromatic compound metabolism; phenylacetate degradation.</text>
</comment>
<evidence type="ECO:0000256" key="3">
    <source>
        <dbReference type="ARBA" id="ARBA00022741"/>
    </source>
</evidence>
<evidence type="ECO:0000256" key="5">
    <source>
        <dbReference type="ARBA" id="ARBA00061566"/>
    </source>
</evidence>
<keyword evidence="3 9" id="KW-0547">Nucleotide-binding</keyword>
<dbReference type="GO" id="GO:0047475">
    <property type="term" value="F:phenylacetate-CoA ligase activity"/>
    <property type="evidence" value="ECO:0007669"/>
    <property type="project" value="UniProtKB-EC"/>
</dbReference>
<evidence type="ECO:0000259" key="10">
    <source>
        <dbReference type="Pfam" id="PF00501"/>
    </source>
</evidence>
<dbReference type="PANTHER" id="PTHR43439:SF1">
    <property type="entry name" value="PHENYLACETATE-COENZYME A LIGASE"/>
    <property type="match status" value="1"/>
</dbReference>
<evidence type="ECO:0000256" key="8">
    <source>
        <dbReference type="ARBA" id="ARBA00075111"/>
    </source>
</evidence>
<dbReference type="InterPro" id="IPR000873">
    <property type="entry name" value="AMP-dep_synth/lig_dom"/>
</dbReference>
<organism evidence="12 13">
    <name type="scientific">Christensenella hongkongensis</name>
    <dbReference type="NCBI Taxonomy" id="270498"/>
    <lineage>
        <taxon>Bacteria</taxon>
        <taxon>Bacillati</taxon>
        <taxon>Bacillota</taxon>
        <taxon>Clostridia</taxon>
        <taxon>Christensenellales</taxon>
        <taxon>Christensenellaceae</taxon>
        <taxon>Christensenella</taxon>
    </lineage>
</organism>
<feature type="domain" description="AMP-dependent synthetase/ligase" evidence="10">
    <location>
        <begin position="93"/>
        <end position="288"/>
    </location>
</feature>
<name>A0A0M2NLV7_9FIRM</name>
<feature type="domain" description="AMP-dependent ligase C-terminal" evidence="11">
    <location>
        <begin position="337"/>
        <end position="433"/>
    </location>
</feature>
<dbReference type="AlphaFoldDB" id="A0A0M2NLV7"/>
<comment type="subunit">
    <text evidence="1">Monomer.</text>
</comment>
<keyword evidence="13" id="KW-1185">Reference proteome</keyword>
<evidence type="ECO:0000256" key="7">
    <source>
        <dbReference type="ARBA" id="ARBA00068695"/>
    </source>
</evidence>
<keyword evidence="2 9" id="KW-0436">Ligase</keyword>
<gene>
    <name evidence="12" type="ORF">CHK_1282</name>
</gene>
<dbReference type="Pfam" id="PF14535">
    <property type="entry name" value="AMP-binding_C_2"/>
    <property type="match status" value="1"/>
</dbReference>
<dbReference type="InterPro" id="IPR051414">
    <property type="entry name" value="Adenylate-forming_Reductase"/>
</dbReference>
<dbReference type="Proteomes" id="UP000034076">
    <property type="component" value="Unassembled WGS sequence"/>
</dbReference>
<comment type="catalytic activity">
    <reaction evidence="9">
        <text>2-phenylacetate + ATP + CoA = phenylacetyl-CoA + AMP + diphosphate</text>
        <dbReference type="Rhea" id="RHEA:20956"/>
        <dbReference type="ChEBI" id="CHEBI:18401"/>
        <dbReference type="ChEBI" id="CHEBI:30616"/>
        <dbReference type="ChEBI" id="CHEBI:33019"/>
        <dbReference type="ChEBI" id="CHEBI:57287"/>
        <dbReference type="ChEBI" id="CHEBI:57390"/>
        <dbReference type="ChEBI" id="CHEBI:456215"/>
        <dbReference type="EC" id="6.2.1.30"/>
    </reaction>
</comment>
<dbReference type="InterPro" id="IPR045851">
    <property type="entry name" value="AMP-bd_C_sf"/>
</dbReference>
<evidence type="ECO:0000313" key="12">
    <source>
        <dbReference type="EMBL" id="KKI51235.1"/>
    </source>
</evidence>
<evidence type="ECO:0000256" key="6">
    <source>
        <dbReference type="ARBA" id="ARBA00066629"/>
    </source>
</evidence>
<dbReference type="EC" id="6.2.1.30" evidence="6 9"/>
<dbReference type="UniPathway" id="UPA00930"/>
<dbReference type="Gene3D" id="3.40.50.12780">
    <property type="entry name" value="N-terminal domain of ligase-like"/>
    <property type="match status" value="1"/>
</dbReference>
<dbReference type="Pfam" id="PF00501">
    <property type="entry name" value="AMP-binding"/>
    <property type="match status" value="1"/>
</dbReference>
<evidence type="ECO:0000256" key="4">
    <source>
        <dbReference type="ARBA" id="ARBA00060591"/>
    </source>
</evidence>
<evidence type="ECO:0000313" key="13">
    <source>
        <dbReference type="Proteomes" id="UP000034076"/>
    </source>
</evidence>
<dbReference type="EMBL" id="LAYJ01000087">
    <property type="protein sequence ID" value="KKI51235.1"/>
    <property type="molecule type" value="Genomic_DNA"/>
</dbReference>
<comment type="caution">
    <text evidence="12">The sequence shown here is derived from an EMBL/GenBank/DDBJ whole genome shotgun (WGS) entry which is preliminary data.</text>
</comment>
<comment type="similarity">
    <text evidence="5 9">Belongs to the phenylacetyl-CoA ligase family.</text>
</comment>
<sequence length="435" mass="48902">MEHIIWDKEVECADRKKIRELQLERLKHSVQYCYDNVPHYKKKMDELGIKPGHIKTLKDIEKLPFTTKDDLRDNYPYGMFAVPMKKIVRVHGSSGTTGNPTIVGYTRHDLDMWTGLVTRIACAAGVVPDDIAQISFGYGLFTGGFGLHYGLERAGATVIPVSSGNTKRQIKFMQDFGSTVLISTPSYAMYLGETAQNMGIDFKKLKLRLGLFGGEGHTKEMQKQIEKYLNITDTENYGLSEVIGPGFSGECYVQNGMHIADDEFISEIIDPDTGEVLEMGERGELVVTSLTKEALPILRYRTKDITRLTDEPCKCGRTTTRMEKVSGRTDDMLIIRGVNVFPSQIEGVLLGMEDVAPHYEIVLTTEKHLDKIEVKVEVANEALLTSYGALEKLREQIAHNIFTVLNMHVKVTLAEPQSLKRFEGKAQRVTDNRSE</sequence>